<gene>
    <name evidence="1" type="ORF">QJU57_04100</name>
</gene>
<evidence type="ECO:0000313" key="1">
    <source>
        <dbReference type="EMBL" id="MDP8148264.1"/>
    </source>
</evidence>
<proteinExistence type="predicted"/>
<dbReference type="RefSeq" id="WP_306351416.1">
    <property type="nucleotide sequence ID" value="NZ_JASAWV010000005.1"/>
</dbReference>
<dbReference type="EMBL" id="JASAXT010000005">
    <property type="protein sequence ID" value="MDP8148264.1"/>
    <property type="molecule type" value="Genomic_DNA"/>
</dbReference>
<evidence type="ECO:0000313" key="2">
    <source>
        <dbReference type="Proteomes" id="UP001226020"/>
    </source>
</evidence>
<protein>
    <submittedName>
        <fullName evidence="1">Uncharacterized protein</fullName>
    </submittedName>
</protein>
<keyword evidence="2" id="KW-1185">Reference proteome</keyword>
<organism evidence="1 2">
    <name type="scientific">Phocoenobacter atlanticus subsp. atlanticus</name>
    <dbReference type="NCBI Taxonomy" id="3061285"/>
    <lineage>
        <taxon>Bacteria</taxon>
        <taxon>Pseudomonadati</taxon>
        <taxon>Pseudomonadota</taxon>
        <taxon>Gammaproteobacteria</taxon>
        <taxon>Pasteurellales</taxon>
        <taxon>Pasteurellaceae</taxon>
        <taxon>Phocoenobacter</taxon>
        <taxon>Phocoenobacter atlanticus</taxon>
    </lineage>
</organism>
<dbReference type="AlphaFoldDB" id="A0AAW8CE83"/>
<sequence>MTDLYREKVTYIKEPLLFDEWYTRNEARLYALFSKTDVDNQLNLQDRLEHYLERSYEKYLLEFYSSLEAYHHRTAFKSLEYYSFYRNLSVDILIKQFSHTLEYVIETSRETSNILFGTVVLADGREAKVSVHIEALPPLKKEI</sequence>
<dbReference type="Proteomes" id="UP001226020">
    <property type="component" value="Unassembled WGS sequence"/>
</dbReference>
<reference evidence="1 2" key="1">
    <citation type="journal article" date="2023" name="Front. Microbiol.">
        <title>Phylogeography and host specificity of Pasteurellaceae pathogenic to sea-farmed fish in the north-east Atlantic.</title>
        <authorList>
            <person name="Gulla S."/>
            <person name="Colquhoun D.J."/>
            <person name="Olsen A.B."/>
            <person name="Spilsberg B."/>
            <person name="Lagesen K."/>
            <person name="Aakesson C.P."/>
            <person name="Strom S."/>
            <person name="Manji F."/>
            <person name="Birkbeck T.H."/>
            <person name="Nilsen H.K."/>
        </authorList>
    </citation>
    <scope>NUCLEOTIDE SEQUENCE [LARGE SCALE GENOMIC DNA]</scope>
    <source>
        <strain evidence="1 2">NVIB3131</strain>
    </source>
</reference>
<name>A0AAW8CE83_9PAST</name>
<comment type="caution">
    <text evidence="1">The sequence shown here is derived from an EMBL/GenBank/DDBJ whole genome shotgun (WGS) entry which is preliminary data.</text>
</comment>
<accession>A0AAW8CE83</accession>